<organism evidence="2 3">
    <name type="scientific">Cucumis sativus</name>
    <name type="common">Cucumber</name>
    <dbReference type="NCBI Taxonomy" id="3659"/>
    <lineage>
        <taxon>Eukaryota</taxon>
        <taxon>Viridiplantae</taxon>
        <taxon>Streptophyta</taxon>
        <taxon>Embryophyta</taxon>
        <taxon>Tracheophyta</taxon>
        <taxon>Spermatophyta</taxon>
        <taxon>Magnoliopsida</taxon>
        <taxon>eudicotyledons</taxon>
        <taxon>Gunneridae</taxon>
        <taxon>Pentapetalae</taxon>
        <taxon>rosids</taxon>
        <taxon>fabids</taxon>
        <taxon>Cucurbitales</taxon>
        <taxon>Cucurbitaceae</taxon>
        <taxon>Benincaseae</taxon>
        <taxon>Cucumis</taxon>
    </lineage>
</organism>
<keyword evidence="1" id="KW-0732">Signal</keyword>
<dbReference type="Gramene" id="KGN57122">
    <property type="protein sequence ID" value="KGN57122"/>
    <property type="gene ID" value="Csa_3G159420"/>
</dbReference>
<dbReference type="InterPro" id="IPR040404">
    <property type="entry name" value="Phylloplanin-like"/>
</dbReference>
<protein>
    <submittedName>
        <fullName evidence="2">Uncharacterized protein</fullName>
    </submittedName>
</protein>
<name>A0A0A0L921_CUCSA</name>
<evidence type="ECO:0000313" key="3">
    <source>
        <dbReference type="Proteomes" id="UP000029981"/>
    </source>
</evidence>
<evidence type="ECO:0000256" key="1">
    <source>
        <dbReference type="SAM" id="SignalP"/>
    </source>
</evidence>
<evidence type="ECO:0000313" key="2">
    <source>
        <dbReference type="EMBL" id="KGN57122.1"/>
    </source>
</evidence>
<dbReference type="EMBL" id="CM002924">
    <property type="protein sequence ID" value="KGN57122.1"/>
    <property type="molecule type" value="Genomic_DNA"/>
</dbReference>
<dbReference type="PANTHER" id="PTHR34458:SF5">
    <property type="entry name" value="POLLEN OLE E 1 ALLERGEN AND EXTENSIN FAMILY PROTEIN"/>
    <property type="match status" value="1"/>
</dbReference>
<dbReference type="AlphaFoldDB" id="A0A0A0L921"/>
<reference evidence="2 3" key="4">
    <citation type="journal article" date="2011" name="BMC Genomics">
        <title>RNA-Seq improves annotation of protein-coding genes in the cucumber genome.</title>
        <authorList>
            <person name="Li Z."/>
            <person name="Zhang Z."/>
            <person name="Yan P."/>
            <person name="Huang S."/>
            <person name="Fei Z."/>
            <person name="Lin K."/>
        </authorList>
    </citation>
    <scope>NUCLEOTIDE SEQUENCE [LARGE SCALE GENOMIC DNA]</scope>
    <source>
        <strain evidence="3">cv. 9930</strain>
    </source>
</reference>
<dbReference type="Proteomes" id="UP000029981">
    <property type="component" value="Chromosome 3"/>
</dbReference>
<reference evidence="2 3" key="2">
    <citation type="journal article" date="2009" name="PLoS ONE">
        <title>An integrated genetic and cytogenetic map of the cucumber genome.</title>
        <authorList>
            <person name="Ren Y."/>
            <person name="Zhang Z."/>
            <person name="Liu J."/>
            <person name="Staub J.E."/>
            <person name="Han Y."/>
            <person name="Cheng Z."/>
            <person name="Li X."/>
            <person name="Lu J."/>
            <person name="Miao H."/>
            <person name="Kang H."/>
            <person name="Xie B."/>
            <person name="Gu X."/>
            <person name="Wang X."/>
            <person name="Du Y."/>
            <person name="Jin W."/>
            <person name="Huang S."/>
        </authorList>
    </citation>
    <scope>NUCLEOTIDE SEQUENCE [LARGE SCALE GENOMIC DNA]</scope>
    <source>
        <strain evidence="3">cv. 9930</strain>
    </source>
</reference>
<feature type="chain" id="PRO_5001965902" evidence="1">
    <location>
        <begin position="20"/>
        <end position="159"/>
    </location>
</feature>
<feature type="signal peptide" evidence="1">
    <location>
        <begin position="1"/>
        <end position="19"/>
    </location>
</feature>
<reference evidence="2 3" key="3">
    <citation type="journal article" date="2010" name="BMC Genomics">
        <title>Transcriptome sequencing and comparative analysis of cucumber flowers with different sex types.</title>
        <authorList>
            <person name="Guo S."/>
            <person name="Zheng Y."/>
            <person name="Joung J.G."/>
            <person name="Liu S."/>
            <person name="Zhang Z."/>
            <person name="Crasta O.R."/>
            <person name="Sobral B.W."/>
            <person name="Xu Y."/>
            <person name="Huang S."/>
            <person name="Fei Z."/>
        </authorList>
    </citation>
    <scope>NUCLEOTIDE SEQUENCE [LARGE SCALE GENOMIC DNA]</scope>
    <source>
        <strain evidence="3">cv. 9930</strain>
    </source>
</reference>
<dbReference type="OMA" id="MYFRSTS"/>
<sequence length="159" mass="16896">MSLKSNLLVLVMVIGGLGSAPLMAEAQIGNVRGLPPLMKVEGTVYCTADGNIGNIDLAYPIPFFTDARVEILGFLFGRALPPSVTDDSGSFSMYFRSTSLSSVLTDSTIMVSTPLSNCNSTLPSTGFLSSTLEYNGTVVEDGNTIMTLVPKRFRFSPSP</sequence>
<dbReference type="PANTHER" id="PTHR34458">
    <property type="entry name" value="POLLEN OLE E 1 ALLERGEN AND EXTENSIN FAMILY PROTEIN-RELATED"/>
    <property type="match status" value="1"/>
</dbReference>
<keyword evidence="3" id="KW-1185">Reference proteome</keyword>
<gene>
    <name evidence="2" type="ORF">Csa_3G159420</name>
</gene>
<accession>A0A0A0L921</accession>
<dbReference type="OrthoDB" id="905355at2759"/>
<proteinExistence type="predicted"/>
<dbReference type="KEGG" id="csv:101205403"/>
<reference evidence="2 3" key="1">
    <citation type="journal article" date="2009" name="Nat. Genet.">
        <title>The genome of the cucumber, Cucumis sativus L.</title>
        <authorList>
            <person name="Huang S."/>
            <person name="Li R."/>
            <person name="Zhang Z."/>
            <person name="Li L."/>
            <person name="Gu X."/>
            <person name="Fan W."/>
            <person name="Lucas W.J."/>
            <person name="Wang X."/>
            <person name="Xie B."/>
            <person name="Ni P."/>
            <person name="Ren Y."/>
            <person name="Zhu H."/>
            <person name="Li J."/>
            <person name="Lin K."/>
            <person name="Jin W."/>
            <person name="Fei Z."/>
            <person name="Li G."/>
            <person name="Staub J."/>
            <person name="Kilian A."/>
            <person name="van der Vossen E.A."/>
            <person name="Wu Y."/>
            <person name="Guo J."/>
            <person name="He J."/>
            <person name="Jia Z."/>
            <person name="Ren Y."/>
            <person name="Tian G."/>
            <person name="Lu Y."/>
            <person name="Ruan J."/>
            <person name="Qian W."/>
            <person name="Wang M."/>
            <person name="Huang Q."/>
            <person name="Li B."/>
            <person name="Xuan Z."/>
            <person name="Cao J."/>
            <person name="Asan"/>
            <person name="Wu Z."/>
            <person name="Zhang J."/>
            <person name="Cai Q."/>
            <person name="Bai Y."/>
            <person name="Zhao B."/>
            <person name="Han Y."/>
            <person name="Li Y."/>
            <person name="Li X."/>
            <person name="Wang S."/>
            <person name="Shi Q."/>
            <person name="Liu S."/>
            <person name="Cho W.K."/>
            <person name="Kim J.Y."/>
            <person name="Xu Y."/>
            <person name="Heller-Uszynska K."/>
            <person name="Miao H."/>
            <person name="Cheng Z."/>
            <person name="Zhang S."/>
            <person name="Wu J."/>
            <person name="Yang Y."/>
            <person name="Kang H."/>
            <person name="Li M."/>
            <person name="Liang H."/>
            <person name="Ren X."/>
            <person name="Shi Z."/>
            <person name="Wen M."/>
            <person name="Jian M."/>
            <person name="Yang H."/>
            <person name="Zhang G."/>
            <person name="Yang Z."/>
            <person name="Chen R."/>
            <person name="Liu S."/>
            <person name="Li J."/>
            <person name="Ma L."/>
            <person name="Liu H."/>
            <person name="Zhou Y."/>
            <person name="Zhao J."/>
            <person name="Fang X."/>
            <person name="Li G."/>
            <person name="Fang L."/>
            <person name="Li Y."/>
            <person name="Liu D."/>
            <person name="Zheng H."/>
            <person name="Zhang Y."/>
            <person name="Qin N."/>
            <person name="Li Z."/>
            <person name="Yang G."/>
            <person name="Yang S."/>
            <person name="Bolund L."/>
            <person name="Kristiansen K."/>
            <person name="Zheng H."/>
            <person name="Li S."/>
            <person name="Zhang X."/>
            <person name="Yang H."/>
            <person name="Wang J."/>
            <person name="Sun R."/>
            <person name="Zhang B."/>
            <person name="Jiang S."/>
            <person name="Wang J."/>
            <person name="Du Y."/>
            <person name="Li S."/>
        </authorList>
    </citation>
    <scope>NUCLEOTIDE SEQUENCE [LARGE SCALE GENOMIC DNA]</scope>
    <source>
        <strain evidence="3">cv. 9930</strain>
    </source>
</reference>